<feature type="signal peptide" evidence="1">
    <location>
        <begin position="1"/>
        <end position="29"/>
    </location>
</feature>
<evidence type="ECO:0000259" key="2">
    <source>
        <dbReference type="Pfam" id="PF06259"/>
    </source>
</evidence>
<gene>
    <name evidence="3" type="ORF">AQI70_05440</name>
</gene>
<name>A0A117PIZ9_9ACTN</name>
<dbReference type="RefSeq" id="WP_062144816.1">
    <property type="nucleotide sequence ID" value="NZ_KQ947984.1"/>
</dbReference>
<evidence type="ECO:0000313" key="4">
    <source>
        <dbReference type="Proteomes" id="UP000054024"/>
    </source>
</evidence>
<evidence type="ECO:0000256" key="1">
    <source>
        <dbReference type="SAM" id="SignalP"/>
    </source>
</evidence>
<dbReference type="AlphaFoldDB" id="A0A117PIZ9"/>
<feature type="chain" id="PRO_5038398442" description="DUF1023 domain-containing protein" evidence="1">
    <location>
        <begin position="30"/>
        <end position="388"/>
    </location>
</feature>
<reference evidence="3 4" key="1">
    <citation type="submission" date="2015-10" db="EMBL/GenBank/DDBJ databases">
        <title>Draft genome sequence of Streptomyces curacoi DSM 40107, type strain for the species Streptomyces curacoi.</title>
        <authorList>
            <person name="Ruckert C."/>
            <person name="Winkler A."/>
            <person name="Kalinowski J."/>
            <person name="Kampfer P."/>
            <person name="Glaeser S."/>
        </authorList>
    </citation>
    <scope>NUCLEOTIDE SEQUENCE [LARGE SCALE GENOMIC DNA]</scope>
    <source>
        <strain evidence="3 4">DSM 40107</strain>
    </source>
</reference>
<dbReference type="STRING" id="146536.AQI70_05440"/>
<dbReference type="InterPro" id="IPR010427">
    <property type="entry name" value="DUF1023"/>
</dbReference>
<dbReference type="ESTHER" id="9actn-a0a117piz9">
    <property type="family name" value="Duf_1023"/>
</dbReference>
<protein>
    <recommendedName>
        <fullName evidence="2">DUF1023 domain-containing protein</fullName>
    </recommendedName>
</protein>
<evidence type="ECO:0000313" key="3">
    <source>
        <dbReference type="EMBL" id="KUM80503.1"/>
    </source>
</evidence>
<sequence>MTRVARWKRTGVSLVLSAVAVLGAGSWTAGVTQAAVTGPAPGAAAWRADRVLGMSLPDPATAAPSRVAGFFAGLDTRERDLLARRHPLTVGNLDGAPVELRYRANERALRAEYAAQVERSTDASLLTRERELAAERADRVRRLLADGRRILAFDPRGRGQVAEVFGDLARARHVAVVVPGSDADLMFYDGEDADAADPYVGWSGRARSLYERMTADAPGTPVAVVVWVGYTTPVGLGVDAATDRLAEAGAPRLDRFLTGLAAVGTPVPAVLCHSYGSVVCGLAAPRADRHTVSDLVLFGSPGVRADSAADLGTDATVWAARAPSDWVRTVAGLHLLDLGHGTDPVGPGFGARRFCAANVRDHGGYFAPNSDALRAFSAIALGRPVAPC</sequence>
<dbReference type="Pfam" id="PF06259">
    <property type="entry name" value="Abhydrolase_8"/>
    <property type="match status" value="1"/>
</dbReference>
<feature type="domain" description="DUF1023" evidence="2">
    <location>
        <begin position="154"/>
        <end position="333"/>
    </location>
</feature>
<keyword evidence="4" id="KW-1185">Reference proteome</keyword>
<accession>A0A117PIZ9</accession>
<proteinExistence type="predicted"/>
<dbReference type="EMBL" id="LMWJ01000003">
    <property type="protein sequence ID" value="KUM80503.1"/>
    <property type="molecule type" value="Genomic_DNA"/>
</dbReference>
<comment type="caution">
    <text evidence="3">The sequence shown here is derived from an EMBL/GenBank/DDBJ whole genome shotgun (WGS) entry which is preliminary data.</text>
</comment>
<keyword evidence="1" id="KW-0732">Signal</keyword>
<organism evidence="3 4">
    <name type="scientific">Streptomyces curacoi</name>
    <dbReference type="NCBI Taxonomy" id="146536"/>
    <lineage>
        <taxon>Bacteria</taxon>
        <taxon>Bacillati</taxon>
        <taxon>Actinomycetota</taxon>
        <taxon>Actinomycetes</taxon>
        <taxon>Kitasatosporales</taxon>
        <taxon>Streptomycetaceae</taxon>
        <taxon>Streptomyces</taxon>
    </lineage>
</organism>
<dbReference type="Proteomes" id="UP000054024">
    <property type="component" value="Unassembled WGS sequence"/>
</dbReference>